<dbReference type="Pfam" id="PF02197">
    <property type="entry name" value="RIIa"/>
    <property type="match status" value="1"/>
</dbReference>
<feature type="compositionally biased region" description="Basic and acidic residues" evidence="1">
    <location>
        <begin position="127"/>
        <end position="147"/>
    </location>
</feature>
<dbReference type="InterPro" id="IPR047579">
    <property type="entry name" value="DD_CABYR_SP17"/>
</dbReference>
<dbReference type="PROSITE" id="PS50096">
    <property type="entry name" value="IQ"/>
    <property type="match status" value="1"/>
</dbReference>
<feature type="compositionally biased region" description="Basic and acidic residues" evidence="1">
    <location>
        <begin position="197"/>
        <end position="212"/>
    </location>
</feature>
<dbReference type="Pfam" id="PF00612">
    <property type="entry name" value="IQ"/>
    <property type="match status" value="1"/>
</dbReference>
<dbReference type="InterPro" id="IPR003117">
    <property type="entry name" value="cAMP_dep_PK_reg_su_I/II_a/b"/>
</dbReference>
<dbReference type="AlphaFoldDB" id="C1C3T4"/>
<dbReference type="CDD" id="cd23767">
    <property type="entry name" value="IQCD"/>
    <property type="match status" value="1"/>
</dbReference>
<accession>C1C3T4</accession>
<dbReference type="CDD" id="cd12100">
    <property type="entry name" value="DD_CABYR_SP17"/>
    <property type="match status" value="1"/>
</dbReference>
<evidence type="ECO:0000259" key="2">
    <source>
        <dbReference type="SMART" id="SM00394"/>
    </source>
</evidence>
<dbReference type="PANTHER" id="PTHR10699:SF16">
    <property type="entry name" value="SPERM SURFACE PROTEIN SP17"/>
    <property type="match status" value="1"/>
</dbReference>
<evidence type="ECO:0000256" key="1">
    <source>
        <dbReference type="SAM" id="MobiDB-lite"/>
    </source>
</evidence>
<dbReference type="GO" id="GO:0005516">
    <property type="term" value="F:calmodulin binding"/>
    <property type="evidence" value="ECO:0007669"/>
    <property type="project" value="TreeGrafter"/>
</dbReference>
<dbReference type="SUPFAM" id="SSF47391">
    <property type="entry name" value="Dimerization-anchoring domain of cAMP-dependent PK regulatory subunit"/>
    <property type="match status" value="1"/>
</dbReference>
<organism evidence="3">
    <name type="scientific">Aquarana catesbeiana</name>
    <name type="common">American bullfrog</name>
    <name type="synonym">Rana catesbeiana</name>
    <dbReference type="NCBI Taxonomy" id="8400"/>
    <lineage>
        <taxon>Eukaryota</taxon>
        <taxon>Metazoa</taxon>
        <taxon>Chordata</taxon>
        <taxon>Craniata</taxon>
        <taxon>Vertebrata</taxon>
        <taxon>Euteleostomi</taxon>
        <taxon>Amphibia</taxon>
        <taxon>Batrachia</taxon>
        <taxon>Anura</taxon>
        <taxon>Neobatrachia</taxon>
        <taxon>Ranoidea</taxon>
        <taxon>Ranidae</taxon>
        <taxon>Aquarana</taxon>
    </lineage>
</organism>
<dbReference type="SMART" id="SM00015">
    <property type="entry name" value="IQ"/>
    <property type="match status" value="1"/>
</dbReference>
<evidence type="ECO:0000313" key="3">
    <source>
        <dbReference type="EMBL" id="ACO51644.1"/>
    </source>
</evidence>
<feature type="domain" description="RIIa" evidence="2">
    <location>
        <begin position="14"/>
        <end position="51"/>
    </location>
</feature>
<name>C1C3T4_AQUCT</name>
<dbReference type="Gene3D" id="1.20.890.10">
    <property type="entry name" value="cAMP-dependent protein kinase regulatory subunit, dimerization-anchoring domain"/>
    <property type="match status" value="1"/>
</dbReference>
<protein>
    <submittedName>
        <fullName evidence="3">Sperm surface protein Sp17</fullName>
    </submittedName>
</protein>
<dbReference type="InterPro" id="IPR000048">
    <property type="entry name" value="IQ_motif_EF-hand-BS"/>
</dbReference>
<sequence length="307" mass="35432">MAIPFSNTNYRIPRGFASLLEGLTREVLREQPKDIPLFASKYFSDLLQNREGMGFDPAEWSASLEDRFYNNHSFQHAEENIFTPRSESVNSFRESAKIVDSSMEFPQPLDVPLEEEHKAQPQEVPSEEEHRIAQQEVPSEKEHKIEQQDVPSEEEPKIDQQDVLSEEEPKIDQLDVPSEEEHKFQAPNVPPEEEYEAQPKDVPSEDEHKIEQQDVPSEEEPQVQAQEVPSEEEEQKTEQHDVPLEEVEHKMQLQDVSSSTQLFEEDVYKEDEGPGRDQAATVIQAAIRGHLVRQEVRKLQEVETGDK</sequence>
<proteinExistence type="evidence at transcript level"/>
<dbReference type="SMART" id="SM00394">
    <property type="entry name" value="RIIa"/>
    <property type="match status" value="1"/>
</dbReference>
<dbReference type="PANTHER" id="PTHR10699">
    <property type="entry name" value="NEUROMODULIN"/>
    <property type="match status" value="1"/>
</dbReference>
<feature type="region of interest" description="Disordered" evidence="1">
    <location>
        <begin position="115"/>
        <end position="243"/>
    </location>
</feature>
<dbReference type="Gene3D" id="1.20.5.190">
    <property type="match status" value="1"/>
</dbReference>
<dbReference type="EMBL" id="BT081513">
    <property type="protein sequence ID" value="ACO51644.1"/>
    <property type="molecule type" value="mRNA"/>
</dbReference>
<feature type="compositionally biased region" description="Basic and acidic residues" evidence="1">
    <location>
        <begin position="167"/>
        <end position="184"/>
    </location>
</feature>
<reference evidence="3" key="1">
    <citation type="submission" date="2009-04" db="EMBL/GenBank/DDBJ databases">
        <title>Rana catesbeiana ESTs and full-length cDNAs.</title>
        <authorList>
            <person name="Helbing C.C."/>
            <person name="Veldhoen N."/>
            <person name="Leong J."/>
            <person name="Koop B.F."/>
        </authorList>
    </citation>
    <scope>NUCLEOTIDE SEQUENCE</scope>
    <source>
        <tissue evidence="3">Mixed tissue</tissue>
    </source>
</reference>
<gene>
    <name evidence="3" type="primary">SP17</name>
</gene>